<sequence length="363" mass="38593">MPAQSNLDGSHQPHPSATSSTLTGAESTQPATSPTSPLSSSTPGSNTTTSASSLPRQTSTCPTQISAACSHQASTHGSSLDNTDCIAYFNWSPSDINYLVDIIYNNDQYQCVLLPRCLTAEQEKGLKTNKDIICSQIWQELFPDESTVGGAGQVKTKICWLTEQYNNIKKTILQQTGAGVLLQDLDHNSSDYATCESIARSHPWFEHWHKMMTNRAQTGPVVLLTGHPYDAPPASSQNNSVDADANMDDASNALYPQRHNIPGMESIIEESQYDPIGARVILSFSSSVAATPAAASSSSHLPFSSSSNLSLIGPTPFTITPIDTPTCQRSASTTFGADEVDDGDGDGGSVFQSPATGTTPKKS</sequence>
<organism evidence="2 3">
    <name type="scientific">Ustilago bromivora</name>
    <dbReference type="NCBI Taxonomy" id="307758"/>
    <lineage>
        <taxon>Eukaryota</taxon>
        <taxon>Fungi</taxon>
        <taxon>Dikarya</taxon>
        <taxon>Basidiomycota</taxon>
        <taxon>Ustilaginomycotina</taxon>
        <taxon>Ustilaginomycetes</taxon>
        <taxon>Ustilaginales</taxon>
        <taxon>Ustilaginaceae</taxon>
        <taxon>Ustilago</taxon>
    </lineage>
</organism>
<reference evidence="3" key="1">
    <citation type="submission" date="2016-04" db="EMBL/GenBank/DDBJ databases">
        <authorList>
            <person name="Guldener U."/>
            <person name="Guldener U."/>
        </authorList>
    </citation>
    <scope>NUCLEOTIDE SEQUENCE [LARGE SCALE GENOMIC DNA]</scope>
    <source>
        <strain evidence="3">UB2112</strain>
    </source>
</reference>
<dbReference type="AlphaFoldDB" id="A0A1K0GA34"/>
<protein>
    <submittedName>
        <fullName evidence="2">Uncharacterized protein</fullName>
    </submittedName>
</protein>
<feature type="compositionally biased region" description="Low complexity" evidence="1">
    <location>
        <begin position="27"/>
        <end position="53"/>
    </location>
</feature>
<dbReference type="Proteomes" id="UP000179920">
    <property type="component" value="Chromosome XV"/>
</dbReference>
<gene>
    <name evidence="2" type="ORF">UBRO_20846</name>
</gene>
<accession>A0A1K0GA34</accession>
<evidence type="ECO:0000313" key="2">
    <source>
        <dbReference type="EMBL" id="SAM84715.1"/>
    </source>
</evidence>
<feature type="compositionally biased region" description="Polar residues" evidence="1">
    <location>
        <begin position="1"/>
        <end position="26"/>
    </location>
</feature>
<evidence type="ECO:0000313" key="3">
    <source>
        <dbReference type="Proteomes" id="UP000179920"/>
    </source>
</evidence>
<feature type="region of interest" description="Disordered" evidence="1">
    <location>
        <begin position="1"/>
        <end position="59"/>
    </location>
</feature>
<name>A0A1K0GA34_9BASI</name>
<proteinExistence type="predicted"/>
<evidence type="ECO:0000256" key="1">
    <source>
        <dbReference type="SAM" id="MobiDB-lite"/>
    </source>
</evidence>
<dbReference type="EMBL" id="LT558131">
    <property type="protein sequence ID" value="SAM84715.1"/>
    <property type="molecule type" value="Genomic_DNA"/>
</dbReference>
<feature type="region of interest" description="Disordered" evidence="1">
    <location>
        <begin position="320"/>
        <end position="363"/>
    </location>
</feature>
<feature type="compositionally biased region" description="Polar residues" evidence="1">
    <location>
        <begin position="350"/>
        <end position="363"/>
    </location>
</feature>